<sequence length="211" mass="23123">MVDIDGGSLTLKCSMNDTSNVTTASTEAECPVVEPDCAEWTDVDTGSIFATYLRTSGCLLYGQLQQHGHQQDGLTTFRLSESPFLCAHHSDERTTTNSRPEKDNCRKRASATLSTQRLLDCLIAETLDTPKGKDPSSIIATYISKFKGIKTGRKSPESRECCKAEQSRGQTEVGVNGCHLSFNQEASLDQQVERYLKQLLQGPGKSKHTGD</sequence>
<proteinExistence type="predicted"/>
<name>A0ABY7DV84_MYAAR</name>
<keyword evidence="2" id="KW-1185">Reference proteome</keyword>
<reference evidence="1" key="1">
    <citation type="submission" date="2022-11" db="EMBL/GenBank/DDBJ databases">
        <title>Centuries of genome instability and evolution in soft-shell clam transmissible cancer (bioRxiv).</title>
        <authorList>
            <person name="Hart S.F.M."/>
            <person name="Yonemitsu M.A."/>
            <person name="Giersch R.M."/>
            <person name="Beal B.F."/>
            <person name="Arriagada G."/>
            <person name="Davis B.W."/>
            <person name="Ostrander E.A."/>
            <person name="Goff S.P."/>
            <person name="Metzger M.J."/>
        </authorList>
    </citation>
    <scope>NUCLEOTIDE SEQUENCE</scope>
    <source>
        <strain evidence="1">MELC-2E11</strain>
        <tissue evidence="1">Siphon/mantle</tissue>
    </source>
</reference>
<evidence type="ECO:0000313" key="2">
    <source>
        <dbReference type="Proteomes" id="UP001164746"/>
    </source>
</evidence>
<protein>
    <submittedName>
        <fullName evidence="1">Uncharacterized protein</fullName>
    </submittedName>
</protein>
<dbReference type="EMBL" id="CP111014">
    <property type="protein sequence ID" value="WAR00984.1"/>
    <property type="molecule type" value="Genomic_DNA"/>
</dbReference>
<gene>
    <name evidence="1" type="ORF">MAR_025356</name>
</gene>
<evidence type="ECO:0000313" key="1">
    <source>
        <dbReference type="EMBL" id="WAR00984.1"/>
    </source>
</evidence>
<organism evidence="1 2">
    <name type="scientific">Mya arenaria</name>
    <name type="common">Soft-shell clam</name>
    <dbReference type="NCBI Taxonomy" id="6604"/>
    <lineage>
        <taxon>Eukaryota</taxon>
        <taxon>Metazoa</taxon>
        <taxon>Spiralia</taxon>
        <taxon>Lophotrochozoa</taxon>
        <taxon>Mollusca</taxon>
        <taxon>Bivalvia</taxon>
        <taxon>Autobranchia</taxon>
        <taxon>Heteroconchia</taxon>
        <taxon>Euheterodonta</taxon>
        <taxon>Imparidentia</taxon>
        <taxon>Neoheterodontei</taxon>
        <taxon>Myida</taxon>
        <taxon>Myoidea</taxon>
        <taxon>Myidae</taxon>
        <taxon>Mya</taxon>
    </lineage>
</organism>
<accession>A0ABY7DV84</accession>
<dbReference type="Proteomes" id="UP001164746">
    <property type="component" value="Chromosome 3"/>
</dbReference>